<gene>
    <name evidence="3" type="ORF">HUT05_35960</name>
</gene>
<reference evidence="3 4" key="1">
    <citation type="submission" date="2020-06" db="EMBL/GenBank/DDBJ databases">
        <title>Genome mining for natural products.</title>
        <authorList>
            <person name="Zhang B."/>
            <person name="Shi J."/>
            <person name="Ge H."/>
        </authorList>
    </citation>
    <scope>NUCLEOTIDE SEQUENCE [LARGE SCALE GENOMIC DNA]</scope>
    <source>
        <strain evidence="3 4">NA02069</strain>
    </source>
</reference>
<dbReference type="EMBL" id="CP056041">
    <property type="protein sequence ID" value="QKZ22282.1"/>
    <property type="molecule type" value="Genomic_DNA"/>
</dbReference>
<organism evidence="3 4">
    <name type="scientific">Streptomyces chartreusis</name>
    <dbReference type="NCBI Taxonomy" id="1969"/>
    <lineage>
        <taxon>Bacteria</taxon>
        <taxon>Bacillati</taxon>
        <taxon>Actinomycetota</taxon>
        <taxon>Actinomycetes</taxon>
        <taxon>Kitasatosporales</taxon>
        <taxon>Streptomycetaceae</taxon>
        <taxon>Streptomyces</taxon>
    </lineage>
</organism>
<dbReference type="PROSITE" id="PS51257">
    <property type="entry name" value="PROKAR_LIPOPROTEIN"/>
    <property type="match status" value="1"/>
</dbReference>
<accession>A0A7H8TGX6</accession>
<evidence type="ECO:0000313" key="3">
    <source>
        <dbReference type="EMBL" id="QKZ22282.1"/>
    </source>
</evidence>
<evidence type="ECO:0000256" key="1">
    <source>
        <dbReference type="SAM" id="MobiDB-lite"/>
    </source>
</evidence>
<dbReference type="Proteomes" id="UP000509418">
    <property type="component" value="Chromosome"/>
</dbReference>
<dbReference type="AlphaFoldDB" id="A0A7H8TGX6"/>
<name>A0A7H8TGX6_STRCX</name>
<evidence type="ECO:0000313" key="4">
    <source>
        <dbReference type="Proteomes" id="UP000509418"/>
    </source>
</evidence>
<dbReference type="RefSeq" id="WP_176577536.1">
    <property type="nucleotide sequence ID" value="NZ_CBDRGH010000011.1"/>
</dbReference>
<keyword evidence="2" id="KW-0732">Signal</keyword>
<evidence type="ECO:0008006" key="5">
    <source>
        <dbReference type="Google" id="ProtNLM"/>
    </source>
</evidence>
<protein>
    <recommendedName>
        <fullName evidence="5">Lipoprotein</fullName>
    </recommendedName>
</protein>
<sequence length="135" mass="14268">MTTGGPRRRGAALGLALLAAVSVAGCGDPGAGSDAPESRAGVNSPSPSATPPARLCANLIGYWARRSLTGDTYGDYQSMGLSDGQYEILRKVVDGARAERERADERSADRLIDRRAQELCTERYREGEPTGGPWG</sequence>
<evidence type="ECO:0000256" key="2">
    <source>
        <dbReference type="SAM" id="SignalP"/>
    </source>
</evidence>
<keyword evidence="4" id="KW-1185">Reference proteome</keyword>
<feature type="signal peptide" evidence="2">
    <location>
        <begin position="1"/>
        <end position="26"/>
    </location>
</feature>
<feature type="chain" id="PRO_5039314224" description="Lipoprotein" evidence="2">
    <location>
        <begin position="27"/>
        <end position="135"/>
    </location>
</feature>
<feature type="region of interest" description="Disordered" evidence="1">
    <location>
        <begin position="28"/>
        <end position="52"/>
    </location>
</feature>
<proteinExistence type="predicted"/>